<dbReference type="AlphaFoldDB" id="A0A9Q0GKN1"/>
<evidence type="ECO:0000256" key="1">
    <source>
        <dbReference type="SAM" id="MobiDB-lite"/>
    </source>
</evidence>
<dbReference type="EMBL" id="JAKUCV010000001">
    <property type="protein sequence ID" value="KAJ4851652.1"/>
    <property type="molecule type" value="Genomic_DNA"/>
</dbReference>
<reference evidence="2" key="1">
    <citation type="submission" date="2022-02" db="EMBL/GenBank/DDBJ databases">
        <authorList>
            <person name="Henning P.M."/>
            <person name="McCubbin A.G."/>
            <person name="Shore J.S."/>
        </authorList>
    </citation>
    <scope>NUCLEOTIDE SEQUENCE</scope>
    <source>
        <strain evidence="2">F60SS</strain>
        <tissue evidence="2">Leaves</tissue>
    </source>
</reference>
<accession>A0A9Q0GKN1</accession>
<name>A0A9Q0GKN1_9ROSI</name>
<evidence type="ECO:0008006" key="4">
    <source>
        <dbReference type="Google" id="ProtNLM"/>
    </source>
</evidence>
<feature type="compositionally biased region" description="Polar residues" evidence="1">
    <location>
        <begin position="193"/>
        <end position="208"/>
    </location>
</feature>
<dbReference type="PANTHER" id="PTHR31286:SF99">
    <property type="entry name" value="DUF4283 DOMAIN-CONTAINING PROTEIN"/>
    <property type="match status" value="1"/>
</dbReference>
<feature type="region of interest" description="Disordered" evidence="1">
    <location>
        <begin position="193"/>
        <end position="217"/>
    </location>
</feature>
<proteinExistence type="predicted"/>
<protein>
    <recommendedName>
        <fullName evidence="4">DUF4283 domain-containing protein</fullName>
    </recommendedName>
</protein>
<feature type="region of interest" description="Disordered" evidence="1">
    <location>
        <begin position="235"/>
        <end position="261"/>
    </location>
</feature>
<comment type="caution">
    <text evidence="2">The sequence shown here is derived from an EMBL/GenBank/DDBJ whole genome shotgun (WGS) entry which is preliminary data.</text>
</comment>
<gene>
    <name evidence="2" type="ORF">Tsubulata_014474</name>
</gene>
<organism evidence="2 3">
    <name type="scientific">Turnera subulata</name>
    <dbReference type="NCBI Taxonomy" id="218843"/>
    <lineage>
        <taxon>Eukaryota</taxon>
        <taxon>Viridiplantae</taxon>
        <taxon>Streptophyta</taxon>
        <taxon>Embryophyta</taxon>
        <taxon>Tracheophyta</taxon>
        <taxon>Spermatophyta</taxon>
        <taxon>Magnoliopsida</taxon>
        <taxon>eudicotyledons</taxon>
        <taxon>Gunneridae</taxon>
        <taxon>Pentapetalae</taxon>
        <taxon>rosids</taxon>
        <taxon>fabids</taxon>
        <taxon>Malpighiales</taxon>
        <taxon>Passifloraceae</taxon>
        <taxon>Turnera</taxon>
    </lineage>
</organism>
<evidence type="ECO:0000313" key="3">
    <source>
        <dbReference type="Proteomes" id="UP001141552"/>
    </source>
</evidence>
<sequence>MTIVTIPGWIQMIVCFQKNHTERLLTSLCLLVSRGRRRWRMLGRERMTIVSPRNLDSKDEEDDDPYYPTIQLTSSGKRHIYQRWRNTLIIKLLGKKKPRGGIVMADMGNDFYLLQFNTNQDYNRVLCEGCEVTLRYSRVKYARICIEVDLTKPLVSKFRLCRKIWRVVYEGLSTVYFMCGHYGHTLDNCTVNPDPSDVEPNNGQYSSNVREDSLHEGSGSRFTILTDHRDDAAAATKSTISDHASASVSQKDAVGGSGKRAGLGTGSDIVGSVVHDRLGGVVRFEQGHMVVSSQVDREKSQSQTVVHKKPIWIGYRDFLRRR</sequence>
<dbReference type="PANTHER" id="PTHR31286">
    <property type="entry name" value="GLYCINE-RICH CELL WALL STRUCTURAL PROTEIN 1.8-LIKE"/>
    <property type="match status" value="1"/>
</dbReference>
<keyword evidence="3" id="KW-1185">Reference proteome</keyword>
<dbReference type="InterPro" id="IPR040256">
    <property type="entry name" value="At4g02000-like"/>
</dbReference>
<feature type="compositionally biased region" description="Polar residues" evidence="1">
    <location>
        <begin position="236"/>
        <end position="250"/>
    </location>
</feature>
<dbReference type="Proteomes" id="UP001141552">
    <property type="component" value="Unassembled WGS sequence"/>
</dbReference>
<dbReference type="OrthoDB" id="1096772at2759"/>
<evidence type="ECO:0000313" key="2">
    <source>
        <dbReference type="EMBL" id="KAJ4851652.1"/>
    </source>
</evidence>
<reference evidence="2" key="2">
    <citation type="journal article" date="2023" name="Plants (Basel)">
        <title>Annotation of the Turnera subulata (Passifloraceae) Draft Genome Reveals the S-Locus Evolved after the Divergence of Turneroideae from Passifloroideae in a Stepwise Manner.</title>
        <authorList>
            <person name="Henning P.M."/>
            <person name="Roalson E.H."/>
            <person name="Mir W."/>
            <person name="McCubbin A.G."/>
            <person name="Shore J.S."/>
        </authorList>
    </citation>
    <scope>NUCLEOTIDE SEQUENCE</scope>
    <source>
        <strain evidence="2">F60SS</strain>
    </source>
</reference>